<keyword evidence="4 5" id="KW-0067">ATP-binding</keyword>
<feature type="coiled-coil region" evidence="6">
    <location>
        <begin position="458"/>
        <end position="519"/>
    </location>
</feature>
<dbReference type="PROSITE" id="PS50011">
    <property type="entry name" value="PROTEIN_KINASE_DOM"/>
    <property type="match status" value="1"/>
</dbReference>
<evidence type="ECO:0000313" key="10">
    <source>
        <dbReference type="Proteomes" id="UP000683360"/>
    </source>
</evidence>
<dbReference type="SUPFAM" id="SSF56112">
    <property type="entry name" value="Protein kinase-like (PK-like)"/>
    <property type="match status" value="1"/>
</dbReference>
<organism evidence="9 10">
    <name type="scientific">Mytilus edulis</name>
    <name type="common">Blue mussel</name>
    <dbReference type="NCBI Taxonomy" id="6550"/>
    <lineage>
        <taxon>Eukaryota</taxon>
        <taxon>Metazoa</taxon>
        <taxon>Spiralia</taxon>
        <taxon>Lophotrochozoa</taxon>
        <taxon>Mollusca</taxon>
        <taxon>Bivalvia</taxon>
        <taxon>Autobranchia</taxon>
        <taxon>Pteriomorphia</taxon>
        <taxon>Mytilida</taxon>
        <taxon>Mytiloidea</taxon>
        <taxon>Mytilidae</taxon>
        <taxon>Mytilinae</taxon>
        <taxon>Mytilus</taxon>
    </lineage>
</organism>
<feature type="region of interest" description="Disordered" evidence="7">
    <location>
        <begin position="44"/>
        <end position="76"/>
    </location>
</feature>
<feature type="compositionally biased region" description="Low complexity" evidence="7">
    <location>
        <begin position="49"/>
        <end position="76"/>
    </location>
</feature>
<evidence type="ECO:0000256" key="3">
    <source>
        <dbReference type="ARBA" id="ARBA00022777"/>
    </source>
</evidence>
<gene>
    <name evidence="9" type="ORF">MEDL_36554</name>
</gene>
<reference evidence="9" key="1">
    <citation type="submission" date="2021-03" db="EMBL/GenBank/DDBJ databases">
        <authorList>
            <person name="Bekaert M."/>
        </authorList>
    </citation>
    <scope>NUCLEOTIDE SEQUENCE</scope>
</reference>
<dbReference type="GO" id="GO:0004674">
    <property type="term" value="F:protein serine/threonine kinase activity"/>
    <property type="evidence" value="ECO:0007669"/>
    <property type="project" value="UniProtKB-EC"/>
</dbReference>
<dbReference type="InterPro" id="IPR017441">
    <property type="entry name" value="Protein_kinase_ATP_BS"/>
</dbReference>
<dbReference type="PANTHER" id="PTHR11042">
    <property type="entry name" value="EUKARYOTIC TRANSLATION INITIATION FACTOR 2-ALPHA KINASE EIF2-ALPHA KINASE -RELATED"/>
    <property type="match status" value="1"/>
</dbReference>
<evidence type="ECO:0000259" key="8">
    <source>
        <dbReference type="PROSITE" id="PS50011"/>
    </source>
</evidence>
<sequence>MEQGDRDGEGLKEHTEDTRLPNSTSRKEIPLSFDVEFGKNCHLDDDSSESLSNGDSSNNGTYNSNNTDSQSSSQSLDLPTLEEFANNARIQKDFDVLSELGQGGFGAVFKCQHKVDNNFYALKVIPHHSKDRELISKEAKVFCQFNHPNIVRYNASWLLTEEVSAADEEDDNSEEEEDDGIQFEQEDDGIQFEQEDGGIQFEQDEDGQHVQCEQQDEESHSIDGNQLLVIQMEFCNITLRQRIDNADLSKELIWKFFNEILEGLDYIHKAGVMHRDLNPKNIFLKNGIIKIGDFGSARNVVQYQDGLCRNMNGGKVMEDVMTDYIGTLPYSAPELISRRYDKRVDLYSLGFILFELIHPFPQNTTEQQKEPIIKGLRLKEIKIPEVVQGSTSHIIFKLLDHDPDERMTLLDIKQCLEKGYIKEREKSKAESVQDIDMNSSAIPRRKELVQGFNTQLEYAEYMIEQNNLQRKLMKLQQTNFIDTFSSLSNEKREEMVQNIQHQNTNLKQQEKVIDILSRKSDTCTQLASSISSKRSCMKTRQHTDYPTN</sequence>
<feature type="domain" description="Protein kinase" evidence="8">
    <location>
        <begin position="94"/>
        <end position="421"/>
    </location>
</feature>
<dbReference type="PROSITE" id="PS00107">
    <property type="entry name" value="PROTEIN_KINASE_ATP"/>
    <property type="match status" value="1"/>
</dbReference>
<dbReference type="GO" id="GO:0005737">
    <property type="term" value="C:cytoplasm"/>
    <property type="evidence" value="ECO:0007669"/>
    <property type="project" value="TreeGrafter"/>
</dbReference>
<dbReference type="EMBL" id="CAJPWZ010001780">
    <property type="protein sequence ID" value="CAG2223273.1"/>
    <property type="molecule type" value="Genomic_DNA"/>
</dbReference>
<keyword evidence="3" id="KW-0418">Kinase</keyword>
<keyword evidence="10" id="KW-1185">Reference proteome</keyword>
<evidence type="ECO:0000256" key="7">
    <source>
        <dbReference type="SAM" id="MobiDB-lite"/>
    </source>
</evidence>
<evidence type="ECO:0000313" key="9">
    <source>
        <dbReference type="EMBL" id="CAG2223273.1"/>
    </source>
</evidence>
<evidence type="ECO:0000256" key="4">
    <source>
        <dbReference type="ARBA" id="ARBA00022840"/>
    </source>
</evidence>
<comment type="caution">
    <text evidence="9">The sequence shown here is derived from an EMBL/GenBank/DDBJ whole genome shotgun (WGS) entry which is preliminary data.</text>
</comment>
<dbReference type="GO" id="GO:0005524">
    <property type="term" value="F:ATP binding"/>
    <property type="evidence" value="ECO:0007669"/>
    <property type="project" value="UniProtKB-UniRule"/>
</dbReference>
<feature type="binding site" evidence="5">
    <location>
        <position position="123"/>
    </location>
    <ligand>
        <name>ATP</name>
        <dbReference type="ChEBI" id="CHEBI:30616"/>
    </ligand>
</feature>
<dbReference type="InterPro" id="IPR000719">
    <property type="entry name" value="Prot_kinase_dom"/>
</dbReference>
<evidence type="ECO:0000256" key="1">
    <source>
        <dbReference type="ARBA" id="ARBA00022679"/>
    </source>
</evidence>
<dbReference type="Gene3D" id="1.10.510.10">
    <property type="entry name" value="Transferase(Phosphotransferase) domain 1"/>
    <property type="match status" value="1"/>
</dbReference>
<evidence type="ECO:0000256" key="5">
    <source>
        <dbReference type="PROSITE-ProRule" id="PRU10141"/>
    </source>
</evidence>
<name>A0A8S3SPL8_MYTED</name>
<dbReference type="Proteomes" id="UP000683360">
    <property type="component" value="Unassembled WGS sequence"/>
</dbReference>
<keyword evidence="2 5" id="KW-0547">Nucleotide-binding</keyword>
<dbReference type="OrthoDB" id="6122401at2759"/>
<dbReference type="Gene3D" id="3.30.200.20">
    <property type="entry name" value="Phosphorylase Kinase, domain 1"/>
    <property type="match status" value="1"/>
</dbReference>
<evidence type="ECO:0000256" key="6">
    <source>
        <dbReference type="SAM" id="Coils"/>
    </source>
</evidence>
<dbReference type="InterPro" id="IPR011009">
    <property type="entry name" value="Kinase-like_dom_sf"/>
</dbReference>
<evidence type="ECO:0000256" key="2">
    <source>
        <dbReference type="ARBA" id="ARBA00022741"/>
    </source>
</evidence>
<dbReference type="AlphaFoldDB" id="A0A8S3SPL8"/>
<feature type="compositionally biased region" description="Basic and acidic residues" evidence="7">
    <location>
        <begin position="1"/>
        <end position="29"/>
    </location>
</feature>
<keyword evidence="6" id="KW-0175">Coiled coil</keyword>
<dbReference type="Pfam" id="PF00069">
    <property type="entry name" value="Pkinase"/>
    <property type="match status" value="2"/>
</dbReference>
<keyword evidence="1 9" id="KW-0808">Transferase</keyword>
<dbReference type="GO" id="GO:0005634">
    <property type="term" value="C:nucleus"/>
    <property type="evidence" value="ECO:0007669"/>
    <property type="project" value="TreeGrafter"/>
</dbReference>
<proteinExistence type="predicted"/>
<accession>A0A8S3SPL8</accession>
<feature type="region of interest" description="Disordered" evidence="7">
    <location>
        <begin position="1"/>
        <end position="31"/>
    </location>
</feature>
<dbReference type="InterPro" id="IPR050339">
    <property type="entry name" value="CC_SR_Kinase"/>
</dbReference>
<dbReference type="EC" id="2.7.11.1" evidence="9"/>
<protein>
    <submittedName>
        <fullName evidence="9">EIF2AK4</fullName>
        <ecNumber evidence="9">2.7.11.1</ecNumber>
    </submittedName>
</protein>